<dbReference type="Gene3D" id="3.10.20.310">
    <property type="entry name" value="membrane protein fhac"/>
    <property type="match status" value="1"/>
</dbReference>
<dbReference type="PANTHER" id="PTHR35851">
    <property type="entry name" value="CELL DIVISION PROTEIN FTSQ"/>
    <property type="match status" value="1"/>
</dbReference>
<evidence type="ECO:0000256" key="6">
    <source>
        <dbReference type="ARBA" id="ARBA00023306"/>
    </source>
</evidence>
<keyword evidence="4 7" id="KW-0812">Transmembrane</keyword>
<name>A0A0G1VHF5_9BACT</name>
<keyword evidence="6" id="KW-0131">Cell cycle</keyword>
<evidence type="ECO:0000256" key="3">
    <source>
        <dbReference type="ARBA" id="ARBA00022618"/>
    </source>
</evidence>
<reference evidence="10 11" key="1">
    <citation type="journal article" date="2015" name="Nature">
        <title>rRNA introns, odd ribosomes, and small enigmatic genomes across a large radiation of phyla.</title>
        <authorList>
            <person name="Brown C.T."/>
            <person name="Hug L.A."/>
            <person name="Thomas B.C."/>
            <person name="Sharon I."/>
            <person name="Castelle C.J."/>
            <person name="Singh A."/>
            <person name="Wilkins M.J."/>
            <person name="Williams K.H."/>
            <person name="Banfield J.F."/>
        </authorList>
    </citation>
    <scope>NUCLEOTIDE SEQUENCE [LARGE SCALE GENOMIC DNA]</scope>
</reference>
<feature type="domain" description="Cell division protein FtsQ/DivIB C-terminal" evidence="8">
    <location>
        <begin position="131"/>
        <end position="251"/>
    </location>
</feature>
<keyword evidence="7" id="KW-0472">Membrane</keyword>
<comment type="caution">
    <text evidence="10">The sequence shown here is derived from an EMBL/GenBank/DDBJ whole genome shotgun (WGS) entry which is preliminary data.</text>
</comment>
<evidence type="ECO:0000259" key="9">
    <source>
        <dbReference type="Pfam" id="PF08478"/>
    </source>
</evidence>
<dbReference type="Pfam" id="PF08478">
    <property type="entry name" value="POTRA_1"/>
    <property type="match status" value="1"/>
</dbReference>
<keyword evidence="3" id="KW-0132">Cell division</keyword>
<evidence type="ECO:0000313" key="10">
    <source>
        <dbReference type="EMBL" id="KKW05660.1"/>
    </source>
</evidence>
<dbReference type="EMBL" id="LCPW01000012">
    <property type="protein sequence ID" value="KKW05660.1"/>
    <property type="molecule type" value="Genomic_DNA"/>
</dbReference>
<organism evidence="10 11">
    <name type="scientific">candidate division CPR1 bacterium GW2011_GWC1_49_13</name>
    <dbReference type="NCBI Taxonomy" id="1618342"/>
    <lineage>
        <taxon>Bacteria</taxon>
        <taxon>candidate division CPR1</taxon>
    </lineage>
</organism>
<feature type="domain" description="POTRA" evidence="9">
    <location>
        <begin position="75"/>
        <end position="124"/>
    </location>
</feature>
<dbReference type="Proteomes" id="UP000034119">
    <property type="component" value="Unassembled WGS sequence"/>
</dbReference>
<evidence type="ECO:0000256" key="7">
    <source>
        <dbReference type="SAM" id="Phobius"/>
    </source>
</evidence>
<gene>
    <name evidence="10" type="ORF">UY40_C0012G0007</name>
</gene>
<sequence length="259" mass="29710">MFLWPFFKRRRRERSIARVFLPAAGKQVVIPFKSFSLIIIFLLLLLNAYFFLRSDIFLVKNLDFAFEELADEALVRQKIAEQVLARSIIFLDTTEVASTILAEFPTVREVSIARQIPDRLKITVSVRQPLAIVEDERGGRYLIDKEGLFFREAGQEKIPVVKLPEGVVGEIGKVVSEQSVLSYLRTLELVAEKGFKAQGLYLHPSSIELRLVKTKVWLSAETDIEYQLEVLSQILKRYKVSGQTPRSVDLRFARPVVRL</sequence>
<proteinExistence type="predicted"/>
<dbReference type="AlphaFoldDB" id="A0A0G1VHF5"/>
<accession>A0A0G1VHF5</accession>
<protein>
    <submittedName>
        <fullName evidence="10">Uncharacterized protein</fullName>
    </submittedName>
</protein>
<dbReference type="STRING" id="1618342.UY40_C0012G0007"/>
<keyword evidence="5 7" id="KW-1133">Transmembrane helix</keyword>
<keyword evidence="2" id="KW-0997">Cell inner membrane</keyword>
<feature type="transmembrane region" description="Helical" evidence="7">
    <location>
        <begin position="35"/>
        <end position="52"/>
    </location>
</feature>
<keyword evidence="1" id="KW-1003">Cell membrane</keyword>
<evidence type="ECO:0000313" key="11">
    <source>
        <dbReference type="Proteomes" id="UP000034119"/>
    </source>
</evidence>
<evidence type="ECO:0000256" key="1">
    <source>
        <dbReference type="ARBA" id="ARBA00022475"/>
    </source>
</evidence>
<dbReference type="InterPro" id="IPR005548">
    <property type="entry name" value="Cell_div_FtsQ/DivIB_C"/>
</dbReference>
<dbReference type="InterPro" id="IPR026579">
    <property type="entry name" value="FtsQ"/>
</dbReference>
<evidence type="ECO:0000256" key="2">
    <source>
        <dbReference type="ARBA" id="ARBA00022519"/>
    </source>
</evidence>
<dbReference type="PANTHER" id="PTHR35851:SF1">
    <property type="entry name" value="CELL DIVISION PROTEIN FTSQ"/>
    <property type="match status" value="1"/>
</dbReference>
<evidence type="ECO:0000259" key="8">
    <source>
        <dbReference type="Pfam" id="PF03799"/>
    </source>
</evidence>
<evidence type="ECO:0000256" key="4">
    <source>
        <dbReference type="ARBA" id="ARBA00022692"/>
    </source>
</evidence>
<dbReference type="Pfam" id="PF03799">
    <property type="entry name" value="FtsQ_DivIB_C"/>
    <property type="match status" value="1"/>
</dbReference>
<evidence type="ECO:0000256" key="5">
    <source>
        <dbReference type="ARBA" id="ARBA00022989"/>
    </source>
</evidence>
<dbReference type="InterPro" id="IPR013685">
    <property type="entry name" value="POTRA_FtsQ_type"/>
</dbReference>
<dbReference type="GO" id="GO:0090529">
    <property type="term" value="P:cell septum assembly"/>
    <property type="evidence" value="ECO:0007669"/>
    <property type="project" value="InterPro"/>
</dbReference>